<dbReference type="KEGG" id="fcy:FRACYDRAFT_236317"/>
<gene>
    <name evidence="1" type="ORF">FRACYDRAFT_236317</name>
</gene>
<proteinExistence type="predicted"/>
<reference evidence="1 2" key="1">
    <citation type="submission" date="2016-09" db="EMBL/GenBank/DDBJ databases">
        <title>Extensive genetic diversity and differential bi-allelic expression allows diatom success in the polar Southern Ocean.</title>
        <authorList>
            <consortium name="DOE Joint Genome Institute"/>
            <person name="Mock T."/>
            <person name="Otillar R.P."/>
            <person name="Strauss J."/>
            <person name="Dupont C."/>
            <person name="Frickenhaus S."/>
            <person name="Maumus F."/>
            <person name="Mcmullan M."/>
            <person name="Sanges R."/>
            <person name="Schmutz J."/>
            <person name="Toseland A."/>
            <person name="Valas R."/>
            <person name="Veluchamy A."/>
            <person name="Ward B.J."/>
            <person name="Allen A."/>
            <person name="Barry K."/>
            <person name="Falciatore A."/>
            <person name="Ferrante M."/>
            <person name="Fortunato A.E."/>
            <person name="Gloeckner G."/>
            <person name="Gruber A."/>
            <person name="Hipkin R."/>
            <person name="Janech M."/>
            <person name="Kroth P."/>
            <person name="Leese F."/>
            <person name="Lindquist E."/>
            <person name="Lyon B.R."/>
            <person name="Martin J."/>
            <person name="Mayer C."/>
            <person name="Parker M."/>
            <person name="Quesneville H."/>
            <person name="Raymond J."/>
            <person name="Uhlig C."/>
            <person name="Valentin K.U."/>
            <person name="Worden A.Z."/>
            <person name="Armbrust E.V."/>
            <person name="Bowler C."/>
            <person name="Green B."/>
            <person name="Moulton V."/>
            <person name="Van Oosterhout C."/>
            <person name="Grigoriev I."/>
        </authorList>
    </citation>
    <scope>NUCLEOTIDE SEQUENCE [LARGE SCALE GENOMIC DNA]</scope>
    <source>
        <strain evidence="1 2">CCMP1102</strain>
    </source>
</reference>
<accession>A0A1E7FQ68</accession>
<evidence type="ECO:0000313" key="2">
    <source>
        <dbReference type="Proteomes" id="UP000095751"/>
    </source>
</evidence>
<protein>
    <submittedName>
        <fullName evidence="1">Uncharacterized protein</fullName>
    </submittedName>
</protein>
<dbReference type="EMBL" id="KV784355">
    <property type="protein sequence ID" value="OEU20245.1"/>
    <property type="molecule type" value="Genomic_DNA"/>
</dbReference>
<keyword evidence="2" id="KW-1185">Reference proteome</keyword>
<dbReference type="Proteomes" id="UP000095751">
    <property type="component" value="Unassembled WGS sequence"/>
</dbReference>
<organism evidence="1 2">
    <name type="scientific">Fragilariopsis cylindrus CCMP1102</name>
    <dbReference type="NCBI Taxonomy" id="635003"/>
    <lineage>
        <taxon>Eukaryota</taxon>
        <taxon>Sar</taxon>
        <taxon>Stramenopiles</taxon>
        <taxon>Ochrophyta</taxon>
        <taxon>Bacillariophyta</taxon>
        <taxon>Bacillariophyceae</taxon>
        <taxon>Bacillariophycidae</taxon>
        <taxon>Bacillariales</taxon>
        <taxon>Bacillariaceae</taxon>
        <taxon>Fragilariopsis</taxon>
    </lineage>
</organism>
<dbReference type="InParanoid" id="A0A1E7FQ68"/>
<name>A0A1E7FQ68_9STRA</name>
<sequence>MDCFIRNLLRDKLLSVEENNFNNEEFADIIEDGNSDRWSISVLNDDTISGINGREKLVAATIPAFNAVIGTDAFSTILHHRPHSLFVSEDDTVSSIDSKEKIVAATIPALNAVIGTDAFSTILNQRPQRRLSVALVSDNARCFAKNRPEVFHRMEGNKTQIDRWDANHSTHSDSNRSHIRRAMSDSRLVIPNRSWKQQYEPFRQEKRDTMLVMPKRSRKQQHVVIASKIKEEDEGPINDSDDDQYKHNDSIVMITSKIISESLRVVSWNDKTNNHKTTNRGTKRNMFVLKHAIGDLAPIPITRSGDYRKKETTSRTA</sequence>
<evidence type="ECO:0000313" key="1">
    <source>
        <dbReference type="EMBL" id="OEU20245.1"/>
    </source>
</evidence>
<dbReference type="AlphaFoldDB" id="A0A1E7FQ68"/>